<protein>
    <submittedName>
        <fullName evidence="3">DUF2231 domain-containing protein</fullName>
    </submittedName>
</protein>
<evidence type="ECO:0000256" key="1">
    <source>
        <dbReference type="SAM" id="Phobius"/>
    </source>
</evidence>
<evidence type="ECO:0000313" key="3">
    <source>
        <dbReference type="EMBL" id="MEN3746823.1"/>
    </source>
</evidence>
<dbReference type="EMBL" id="JBDIZK010000003">
    <property type="protein sequence ID" value="MEN3746823.1"/>
    <property type="molecule type" value="Genomic_DNA"/>
</dbReference>
<feature type="domain" description="DUF2231" evidence="2">
    <location>
        <begin position="13"/>
        <end position="142"/>
    </location>
</feature>
<keyword evidence="1" id="KW-0812">Transmembrane</keyword>
<comment type="caution">
    <text evidence="3">The sequence shown here is derived from an EMBL/GenBank/DDBJ whole genome shotgun (WGS) entry which is preliminary data.</text>
</comment>
<evidence type="ECO:0000259" key="2">
    <source>
        <dbReference type="Pfam" id="PF09990"/>
    </source>
</evidence>
<keyword evidence="1" id="KW-1133">Transmembrane helix</keyword>
<keyword evidence="1" id="KW-0472">Membrane</keyword>
<keyword evidence="4" id="KW-1185">Reference proteome</keyword>
<feature type="transmembrane region" description="Helical" evidence="1">
    <location>
        <begin position="115"/>
        <end position="138"/>
    </location>
</feature>
<organism evidence="3 4">
    <name type="scientific">Sphingomonas rustica</name>
    <dbReference type="NCBI Taxonomy" id="3103142"/>
    <lineage>
        <taxon>Bacteria</taxon>
        <taxon>Pseudomonadati</taxon>
        <taxon>Pseudomonadota</taxon>
        <taxon>Alphaproteobacteria</taxon>
        <taxon>Sphingomonadales</taxon>
        <taxon>Sphingomonadaceae</taxon>
        <taxon>Sphingomonas</taxon>
    </lineage>
</organism>
<proteinExistence type="predicted"/>
<reference evidence="3 4" key="1">
    <citation type="submission" date="2024-05" db="EMBL/GenBank/DDBJ databases">
        <title>Sphingomonas sp. HF-S3 16S ribosomal RNA gene Genome sequencing and assembly.</title>
        <authorList>
            <person name="Lee H."/>
        </authorList>
    </citation>
    <scope>NUCLEOTIDE SEQUENCE [LARGE SCALE GENOMIC DNA]</scope>
    <source>
        <strain evidence="3 4">HF-S3</strain>
    </source>
</reference>
<dbReference type="Proteomes" id="UP001427805">
    <property type="component" value="Unassembled WGS sequence"/>
</dbReference>
<dbReference type="RefSeq" id="WP_346245820.1">
    <property type="nucleotide sequence ID" value="NZ_JBDIZK010000003.1"/>
</dbReference>
<gene>
    <name evidence="3" type="ORF">TPR58_06575</name>
</gene>
<evidence type="ECO:0000313" key="4">
    <source>
        <dbReference type="Proteomes" id="UP001427805"/>
    </source>
</evidence>
<dbReference type="InterPro" id="IPR019251">
    <property type="entry name" value="DUF2231_TM"/>
</dbReference>
<name>A0ABV0B5E4_9SPHN</name>
<feature type="transmembrane region" description="Helical" evidence="1">
    <location>
        <begin position="84"/>
        <end position="103"/>
    </location>
</feature>
<dbReference type="Pfam" id="PF09990">
    <property type="entry name" value="DUF2231"/>
    <property type="match status" value="1"/>
</dbReference>
<feature type="transmembrane region" description="Helical" evidence="1">
    <location>
        <begin position="48"/>
        <end position="72"/>
    </location>
</feature>
<accession>A0ABV0B5E4</accession>
<sequence length="145" mass="15875">MTDIRASIAYRLHPLHGILLAFPVAGFSGALASDITYLNTAEIQWTNFSQWLITGALLFGAPVLLWALIAFVRHRRDRLKGARLFYFGAVLLMWIAGLVNAFQHSRDGWSSVGTFGLVLSVISTLLALAAAWVAFSLAGRTEVAR</sequence>